<keyword evidence="2" id="KW-0349">Heme</keyword>
<dbReference type="Pfam" id="PF01322">
    <property type="entry name" value="Cytochrom_C_2"/>
    <property type="match status" value="1"/>
</dbReference>
<reference evidence="7" key="1">
    <citation type="submission" date="2023-06" db="EMBL/GenBank/DDBJ databases">
        <authorList>
            <person name="Zhang S."/>
        </authorList>
    </citation>
    <scope>NUCLEOTIDE SEQUENCE</scope>
    <source>
        <strain evidence="7">SG2303</strain>
    </source>
</reference>
<dbReference type="InterPro" id="IPR010980">
    <property type="entry name" value="Cyt_c/b562"/>
</dbReference>
<accession>A0ABT7XP36</accession>
<evidence type="ECO:0000256" key="2">
    <source>
        <dbReference type="ARBA" id="ARBA00022617"/>
    </source>
</evidence>
<keyword evidence="1" id="KW-0813">Transport</keyword>
<comment type="caution">
    <text evidence="7">The sequence shown here is derived from an EMBL/GenBank/DDBJ whole genome shotgun (WGS) entry which is preliminary data.</text>
</comment>
<dbReference type="PIRSF" id="PIRSF000027">
    <property type="entry name" value="Cytc_c_prime"/>
    <property type="match status" value="1"/>
</dbReference>
<keyword evidence="6" id="KW-0732">Signal</keyword>
<feature type="signal peptide" evidence="6">
    <location>
        <begin position="1"/>
        <end position="19"/>
    </location>
</feature>
<evidence type="ECO:0000256" key="5">
    <source>
        <dbReference type="ARBA" id="ARBA00023004"/>
    </source>
</evidence>
<evidence type="ECO:0000313" key="7">
    <source>
        <dbReference type="EMBL" id="MDN0075571.1"/>
    </source>
</evidence>
<dbReference type="SUPFAM" id="SSF47175">
    <property type="entry name" value="Cytochromes"/>
    <property type="match status" value="1"/>
</dbReference>
<evidence type="ECO:0000256" key="3">
    <source>
        <dbReference type="ARBA" id="ARBA00022723"/>
    </source>
</evidence>
<sequence>MKRFLVCCTLLAASATAFASPYQDRVSAFKTMLRTFEPMGVVVRGRDPYRPDQFQKQADALKTLARAPFEHFPPNSIEGKSRAKPAIWSEPAKFNADKQDLFTKVDALATAAQTHQLAEVKRAYSAVAQSCKACHDSFRGPEQ</sequence>
<organism evidence="7 8">
    <name type="scientific">Crenobacter oryzisoli</name>
    <dbReference type="NCBI Taxonomy" id="3056844"/>
    <lineage>
        <taxon>Bacteria</taxon>
        <taxon>Pseudomonadati</taxon>
        <taxon>Pseudomonadota</taxon>
        <taxon>Betaproteobacteria</taxon>
        <taxon>Neisseriales</taxon>
        <taxon>Neisseriaceae</taxon>
        <taxon>Crenobacter</taxon>
    </lineage>
</organism>
<keyword evidence="3" id="KW-0479">Metal-binding</keyword>
<evidence type="ECO:0000313" key="8">
    <source>
        <dbReference type="Proteomes" id="UP001168540"/>
    </source>
</evidence>
<dbReference type="Proteomes" id="UP001168540">
    <property type="component" value="Unassembled WGS sequence"/>
</dbReference>
<keyword evidence="4" id="KW-0249">Electron transport</keyword>
<dbReference type="InterPro" id="IPR002321">
    <property type="entry name" value="Cyt_c_II"/>
</dbReference>
<gene>
    <name evidence="7" type="ORF">QU481_11770</name>
</gene>
<dbReference type="PROSITE" id="PS51009">
    <property type="entry name" value="CYTCII"/>
    <property type="match status" value="1"/>
</dbReference>
<dbReference type="EMBL" id="JAUEDK010000019">
    <property type="protein sequence ID" value="MDN0075571.1"/>
    <property type="molecule type" value="Genomic_DNA"/>
</dbReference>
<dbReference type="InterPro" id="IPR012127">
    <property type="entry name" value="Cyt_c_prime"/>
</dbReference>
<evidence type="ECO:0000256" key="6">
    <source>
        <dbReference type="SAM" id="SignalP"/>
    </source>
</evidence>
<evidence type="ECO:0000256" key="1">
    <source>
        <dbReference type="ARBA" id="ARBA00022448"/>
    </source>
</evidence>
<evidence type="ECO:0000256" key="4">
    <source>
        <dbReference type="ARBA" id="ARBA00022982"/>
    </source>
</evidence>
<keyword evidence="8" id="KW-1185">Reference proteome</keyword>
<keyword evidence="5" id="KW-0408">Iron</keyword>
<dbReference type="RefSeq" id="WP_289830204.1">
    <property type="nucleotide sequence ID" value="NZ_JAUEDK010000019.1"/>
</dbReference>
<name>A0ABT7XP36_9NEIS</name>
<proteinExistence type="predicted"/>
<protein>
    <submittedName>
        <fullName evidence="7">Cytochrome c</fullName>
    </submittedName>
</protein>
<feature type="chain" id="PRO_5045448595" evidence="6">
    <location>
        <begin position="20"/>
        <end position="143"/>
    </location>
</feature>
<dbReference type="Gene3D" id="1.20.120.10">
    <property type="entry name" value="Cytochrome c/b562"/>
    <property type="match status" value="1"/>
</dbReference>